<proteinExistence type="predicted"/>
<evidence type="ECO:0000313" key="1">
    <source>
        <dbReference type="EMBL" id="NTF35822.1"/>
    </source>
</evidence>
<dbReference type="KEGG" id="arui:G6M88_11250"/>
<dbReference type="EMBL" id="CP049206">
    <property type="protein sequence ID" value="QTG00929.1"/>
    <property type="molecule type" value="Genomic_DNA"/>
</dbReference>
<dbReference type="Proteomes" id="UP000663912">
    <property type="component" value="Chromosome 1"/>
</dbReference>
<reference evidence="2" key="2">
    <citation type="submission" date="2020-02" db="EMBL/GenBank/DDBJ databases">
        <title>Unexpected conservation and global transmission of agrobacterial virulence plasmids.</title>
        <authorList>
            <person name="Weisberg A.J."/>
            <person name="Davis E.W. II"/>
            <person name="Tabima J.R."/>
            <person name="Belcher M.S."/>
            <person name="Miller M."/>
            <person name="Kuo C.-H."/>
            <person name="Loper J.E."/>
            <person name="Grunwald N.J."/>
            <person name="Putnam M.L."/>
            <person name="Chang J.H."/>
        </authorList>
    </citation>
    <scope>NUCLEOTIDE SEQUENCE</scope>
    <source>
        <strain evidence="2">W2/73</strain>
    </source>
</reference>
<dbReference type="Proteomes" id="UP000822331">
    <property type="component" value="Unassembled WGS sequence"/>
</dbReference>
<evidence type="ECO:0008006" key="5">
    <source>
        <dbReference type="Google" id="ProtNLM"/>
    </source>
</evidence>
<dbReference type="RefSeq" id="WP_065699618.1">
    <property type="nucleotide sequence ID" value="NZ_CP049206.1"/>
</dbReference>
<protein>
    <recommendedName>
        <fullName evidence="5">CDP-Glycerol:Poly(Glycerophosphate) glycerophosphotransferase</fullName>
    </recommendedName>
</protein>
<name>A0AAE7R4F0_9HYPH</name>
<dbReference type="Gene3D" id="3.40.50.12580">
    <property type="match status" value="1"/>
</dbReference>
<keyword evidence="4" id="KW-1185">Reference proteome</keyword>
<dbReference type="InterPro" id="IPR043148">
    <property type="entry name" value="TagF_C"/>
</dbReference>
<dbReference type="AlphaFoldDB" id="A0AAE7R4F0"/>
<gene>
    <name evidence="1" type="ORF">G6L72_03720</name>
    <name evidence="2" type="ORF">G6M88_11250</name>
</gene>
<reference evidence="1 4" key="1">
    <citation type="journal article" date="2020" name="Science">
        <title>Unexpected conservation and global transmission of agrobacterial virulence plasmids.</title>
        <authorList>
            <person name="Weisberg A.J."/>
            <person name="Davis E.W. 2nd"/>
            <person name="Tabima J."/>
            <person name="Belcher M.S."/>
            <person name="Miller M."/>
            <person name="Kuo C.H."/>
            <person name="Loper J.E."/>
            <person name="Grunwald N.J."/>
            <person name="Putnam M.L."/>
            <person name="Chang J.H."/>
        </authorList>
    </citation>
    <scope>NUCLEOTIDE SEQUENCE [LARGE SCALE GENOMIC DNA]</scope>
    <source>
        <strain evidence="1 4">A19/93</strain>
    </source>
</reference>
<dbReference type="SUPFAM" id="SSF53756">
    <property type="entry name" value="UDP-Glycosyltransferase/glycogen phosphorylase"/>
    <property type="match status" value="1"/>
</dbReference>
<accession>A0AAE7R4F0</accession>
<evidence type="ECO:0000313" key="3">
    <source>
        <dbReference type="Proteomes" id="UP000663912"/>
    </source>
</evidence>
<dbReference type="EMBL" id="JAAMCP010000001">
    <property type="protein sequence ID" value="NTF35822.1"/>
    <property type="molecule type" value="Genomic_DNA"/>
</dbReference>
<evidence type="ECO:0000313" key="4">
    <source>
        <dbReference type="Proteomes" id="UP000822331"/>
    </source>
</evidence>
<sequence>MDMTTNSASSSTVNDKLDKVIADLSALTQRQQIQDEIMLELVNFLARFREDAIGIQNANSQKLHEASQGIAQNVRDLTQSNASFANNLVESLKNLALANETTANNNFAQLRQVMHTGIRKMPNTSGKIRCVFLVHMIEAWDAQIDIFHAMANDDRFDPIVISIDRVFPGDNACGGESSISQALTELGVAHLRLGMPNSFEGLDVLRALAPDVIFRQSHWDRDYPPAFRTAELGFTRLCAITYGTSIVAKFSHSERNVAEISPMAFDQPYHRSAWRVFCETEQTQSYFRSFQHSDPSKFVLSGYPKHERLASFIGKGSWPIENAGTKAYRVIWAPHHSVGDDWLAFGVFHRMYRDMLRWAQRSPHIEFALKPHPALFALVVKMGLLSQASVDDFKLQWESLPNCTIVEGQYGELFDASDLMLTDGISFLTEYQLFNKPLIFIDSQRRVPFNTLGELASACADHATTMEQIEATVTAYANGKPWGYAEARERLLEKLLPNERPSTEIVLDAIAGGMSL</sequence>
<organism evidence="2 3">
    <name type="scientific">Agrobacterium rubi</name>
    <dbReference type="NCBI Taxonomy" id="28099"/>
    <lineage>
        <taxon>Bacteria</taxon>
        <taxon>Pseudomonadati</taxon>
        <taxon>Pseudomonadota</taxon>
        <taxon>Alphaproteobacteria</taxon>
        <taxon>Hyphomicrobiales</taxon>
        <taxon>Rhizobiaceae</taxon>
        <taxon>Rhizobium/Agrobacterium group</taxon>
        <taxon>Agrobacterium</taxon>
    </lineage>
</organism>
<evidence type="ECO:0000313" key="2">
    <source>
        <dbReference type="EMBL" id="QTG00929.1"/>
    </source>
</evidence>